<accession>A0A225VZ77</accession>
<evidence type="ECO:0000313" key="2">
    <source>
        <dbReference type="Proteomes" id="UP000198211"/>
    </source>
</evidence>
<protein>
    <submittedName>
        <fullName evidence="1">RxLR effector protein</fullName>
    </submittedName>
</protein>
<sequence length="329" mass="38116">MVVKLTEQYGDKELASILAAAKEVPETRYVAVNLLRAQMEKWLTQKKDVGDVFRYLKLDEAKYDLLASPVLTRWMAFVDRSYQKSYDVLNGHLSRFDDQGLANFLVGAKGGVAFGRFDYHKVENPILQKWVDAKKSADDVYGLLKLREVEASDFMQSPALATWLTYVTKVDHRFFNLHHGPYELLYKQLIKQYDDTELANILLGPKGEFWKGFHVYKLDDMILEKWKKSGKSADEVYDLLKLRNVEAKDLLQNPALVIWMSFVTRLNRRSHHPYAVLYNRLNADLGNSKLVELIRDAKYGGHTRAMRMAEKLEKEQRIHAASIAKNVRR</sequence>
<organism evidence="1 2">
    <name type="scientific">Phytophthora megakarya</name>
    <dbReference type="NCBI Taxonomy" id="4795"/>
    <lineage>
        <taxon>Eukaryota</taxon>
        <taxon>Sar</taxon>
        <taxon>Stramenopiles</taxon>
        <taxon>Oomycota</taxon>
        <taxon>Peronosporomycetes</taxon>
        <taxon>Peronosporales</taxon>
        <taxon>Peronosporaceae</taxon>
        <taxon>Phytophthora</taxon>
    </lineage>
</organism>
<name>A0A225VZ77_9STRA</name>
<gene>
    <name evidence="1" type="ORF">PHMEG_00016357</name>
</gene>
<evidence type="ECO:0000313" key="1">
    <source>
        <dbReference type="EMBL" id="OWZ10746.1"/>
    </source>
</evidence>
<dbReference type="OrthoDB" id="112322at2759"/>
<reference evidence="2" key="1">
    <citation type="submission" date="2017-03" db="EMBL/GenBank/DDBJ databases">
        <title>Phytopthora megakarya and P. palmivora, two closely related causual agents of cacao black pod achieved similar genome size and gene model numbers by different mechanisms.</title>
        <authorList>
            <person name="Ali S."/>
            <person name="Shao J."/>
            <person name="Larry D.J."/>
            <person name="Kronmiller B."/>
            <person name="Shen D."/>
            <person name="Strem M.D."/>
            <person name="Melnick R.L."/>
            <person name="Guiltinan M.J."/>
            <person name="Tyler B.M."/>
            <person name="Meinhardt L.W."/>
            <person name="Bailey B.A."/>
        </authorList>
    </citation>
    <scope>NUCLEOTIDE SEQUENCE [LARGE SCALE GENOMIC DNA]</scope>
    <source>
        <strain evidence="2">zdho120</strain>
    </source>
</reference>
<dbReference type="EMBL" id="NBNE01002349">
    <property type="protein sequence ID" value="OWZ10746.1"/>
    <property type="molecule type" value="Genomic_DNA"/>
</dbReference>
<proteinExistence type="predicted"/>
<dbReference type="Proteomes" id="UP000198211">
    <property type="component" value="Unassembled WGS sequence"/>
</dbReference>
<comment type="caution">
    <text evidence="1">The sequence shown here is derived from an EMBL/GenBank/DDBJ whole genome shotgun (WGS) entry which is preliminary data.</text>
</comment>
<keyword evidence="2" id="KW-1185">Reference proteome</keyword>
<dbReference type="AlphaFoldDB" id="A0A225VZ77"/>